<reference evidence="2 3" key="1">
    <citation type="submission" date="2016-12" db="EMBL/GenBank/DDBJ databases">
        <authorList>
            <person name="Song W.-J."/>
            <person name="Kurnit D.M."/>
        </authorList>
    </citation>
    <scope>NUCLEOTIDE SEQUENCE [LARGE SCALE GENOMIC DNA]</scope>
    <source>
        <strain evidence="2 3">CECT 9026</strain>
    </source>
</reference>
<dbReference type="Gene3D" id="3.40.50.1820">
    <property type="entry name" value="alpha/beta hydrolase"/>
    <property type="match status" value="1"/>
</dbReference>
<keyword evidence="1" id="KW-0732">Signal</keyword>
<protein>
    <recommendedName>
        <fullName evidence="4">Alpha/beta hydrolase family protein</fullName>
    </recommendedName>
</protein>
<evidence type="ECO:0000313" key="3">
    <source>
        <dbReference type="Proteomes" id="UP000184774"/>
    </source>
</evidence>
<feature type="chain" id="PRO_5012726550" description="Alpha/beta hydrolase family protein" evidence="1">
    <location>
        <begin position="21"/>
        <end position="362"/>
    </location>
</feature>
<evidence type="ECO:0008006" key="4">
    <source>
        <dbReference type="Google" id="ProtNLM"/>
    </source>
</evidence>
<organism evidence="2 3">
    <name type="scientific">Vibrio spartinae</name>
    <dbReference type="NCBI Taxonomy" id="1918945"/>
    <lineage>
        <taxon>Bacteria</taxon>
        <taxon>Pseudomonadati</taxon>
        <taxon>Pseudomonadota</taxon>
        <taxon>Gammaproteobacteria</taxon>
        <taxon>Vibrionales</taxon>
        <taxon>Vibrionaceae</taxon>
        <taxon>Vibrio</taxon>
    </lineage>
</organism>
<dbReference type="AlphaFoldDB" id="A0A1N6M2V0"/>
<evidence type="ECO:0000313" key="2">
    <source>
        <dbReference type="EMBL" id="SIO93773.1"/>
    </source>
</evidence>
<dbReference type="RefSeq" id="WP_074372331.1">
    <property type="nucleotide sequence ID" value="NZ_AP024907.1"/>
</dbReference>
<dbReference type="InterPro" id="IPR029058">
    <property type="entry name" value="AB_hydrolase_fold"/>
</dbReference>
<feature type="signal peptide" evidence="1">
    <location>
        <begin position="1"/>
        <end position="20"/>
    </location>
</feature>
<gene>
    <name evidence="2" type="ORF">VSP9026_01443</name>
</gene>
<evidence type="ECO:0000256" key="1">
    <source>
        <dbReference type="SAM" id="SignalP"/>
    </source>
</evidence>
<dbReference type="EMBL" id="FSSB01000009">
    <property type="protein sequence ID" value="SIO93773.1"/>
    <property type="molecule type" value="Genomic_DNA"/>
</dbReference>
<dbReference type="OrthoDB" id="5846020at2"/>
<dbReference type="SUPFAM" id="SSF53474">
    <property type="entry name" value="alpha/beta-Hydrolases"/>
    <property type="match status" value="1"/>
</dbReference>
<dbReference type="Proteomes" id="UP000184774">
    <property type="component" value="Unassembled WGS sequence"/>
</dbReference>
<proteinExistence type="predicted"/>
<accession>A0A1N6M2V0</accession>
<sequence>MIKKYFIYFASVCLSFSAIAKTGVFPKQDFDQLSYGLYWFGANDQYQKGGQNTRNGSTYYDPSRPTLILIHGWQSNHTIEQNRTVYWENGGGTPDIDFANLWRAEGYNVAMLYWDQFADESELKDAEAKIWSANGPRKMRWRDSRGNYHAGPTENVTELLLQQYLNAMQGYRGNDIRLAGHSLGNQVAIRLADQLATLAERGQIANNIVPQRVSLLDAFYSNHSKDYLHGRWVGEAAREAVSRLKPKGIAIDSYRTSAVASTPFIGDENRALHNAVAFVEQQTHFFNQTQQGEKHNAAIWLYLWSIIYPAPVVIDSSLPGISASASNAQVRRWMATTDHLQQVSGGDTKEPLDNLYETDNAL</sequence>
<name>A0A1N6M2V0_9VIBR</name>